<sequence>MTTADAYVEFGSRDAHDVSPAYERLSYAVAHDDALLALRATSARRLVGLRHPTGFRAGCGGDRWRARVSPVPLGWLVAGRRLSYGSVAGWSRCQAASRAGARSSLGRRSDQAVRRSGSAERRSSRRGGSGSGRRYGSWS</sequence>
<feature type="region of interest" description="Disordered" evidence="1">
    <location>
        <begin position="98"/>
        <end position="139"/>
    </location>
</feature>
<accession>A0ABS1XZP4</accession>
<name>A0ABS1XZP4_9ACTN</name>
<dbReference type="EMBL" id="JAEVHM010000166">
    <property type="protein sequence ID" value="MBM0234724.1"/>
    <property type="molecule type" value="Genomic_DNA"/>
</dbReference>
<evidence type="ECO:0000313" key="2">
    <source>
        <dbReference type="EMBL" id="MBM0234724.1"/>
    </source>
</evidence>
<proteinExistence type="predicted"/>
<protein>
    <submittedName>
        <fullName evidence="2">Uncharacterized protein</fullName>
    </submittedName>
</protein>
<dbReference type="Proteomes" id="UP000601027">
    <property type="component" value="Unassembled WGS sequence"/>
</dbReference>
<keyword evidence="3" id="KW-1185">Reference proteome</keyword>
<gene>
    <name evidence="2" type="ORF">JNW91_24650</name>
</gene>
<evidence type="ECO:0000313" key="3">
    <source>
        <dbReference type="Proteomes" id="UP000601027"/>
    </source>
</evidence>
<organism evidence="2 3">
    <name type="scientific">Micromonospora parastrephiae</name>
    <dbReference type="NCBI Taxonomy" id="2806101"/>
    <lineage>
        <taxon>Bacteria</taxon>
        <taxon>Bacillati</taxon>
        <taxon>Actinomycetota</taxon>
        <taxon>Actinomycetes</taxon>
        <taxon>Micromonosporales</taxon>
        <taxon>Micromonosporaceae</taxon>
        <taxon>Micromonospora</taxon>
    </lineage>
</organism>
<feature type="compositionally biased region" description="Basic and acidic residues" evidence="1">
    <location>
        <begin position="107"/>
        <end position="122"/>
    </location>
</feature>
<dbReference type="RefSeq" id="WP_203177787.1">
    <property type="nucleotide sequence ID" value="NZ_JAEVHM010000166.1"/>
</dbReference>
<reference evidence="2 3" key="1">
    <citation type="submission" date="2021-01" db="EMBL/GenBank/DDBJ databases">
        <title>Draft genome sequence of Micromonospora sp. strain STR1_7.</title>
        <authorList>
            <person name="Karlyshev A."/>
            <person name="Jawad R."/>
        </authorList>
    </citation>
    <scope>NUCLEOTIDE SEQUENCE [LARGE SCALE GENOMIC DNA]</scope>
    <source>
        <strain evidence="2 3">STR1-7</strain>
    </source>
</reference>
<comment type="caution">
    <text evidence="2">The sequence shown here is derived from an EMBL/GenBank/DDBJ whole genome shotgun (WGS) entry which is preliminary data.</text>
</comment>
<evidence type="ECO:0000256" key="1">
    <source>
        <dbReference type="SAM" id="MobiDB-lite"/>
    </source>
</evidence>